<dbReference type="InterPro" id="IPR036770">
    <property type="entry name" value="Ankyrin_rpt-contain_sf"/>
</dbReference>
<comment type="caution">
    <text evidence="2">The sequence shown here is derived from an EMBL/GenBank/DDBJ whole genome shotgun (WGS) entry which is preliminary data.</text>
</comment>
<dbReference type="Pfam" id="PF12796">
    <property type="entry name" value="Ank_2"/>
    <property type="match status" value="2"/>
</dbReference>
<dbReference type="InterPro" id="IPR051616">
    <property type="entry name" value="Cul2-RING_E3_ligase_SR"/>
</dbReference>
<gene>
    <name evidence="2" type="ORF">PENFLA_c002G00697</name>
</gene>
<dbReference type="OrthoDB" id="4772757at2759"/>
<dbReference type="SMART" id="SM00248">
    <property type="entry name" value="ANK"/>
    <property type="match status" value="4"/>
</dbReference>
<dbReference type="Gene3D" id="1.25.40.20">
    <property type="entry name" value="Ankyrin repeat-containing domain"/>
    <property type="match status" value="1"/>
</dbReference>
<accession>A0A1V6TXU0</accession>
<evidence type="ECO:0000313" key="2">
    <source>
        <dbReference type="EMBL" id="OQE31158.1"/>
    </source>
</evidence>
<reference evidence="3" key="1">
    <citation type="journal article" date="2017" name="Nat. Microbiol.">
        <title>Global analysis of biosynthetic gene clusters reveals vast potential of secondary metabolite production in Penicillium species.</title>
        <authorList>
            <person name="Nielsen J.C."/>
            <person name="Grijseels S."/>
            <person name="Prigent S."/>
            <person name="Ji B."/>
            <person name="Dainat J."/>
            <person name="Nielsen K.F."/>
            <person name="Frisvad J.C."/>
            <person name="Workman M."/>
            <person name="Nielsen J."/>
        </authorList>
    </citation>
    <scope>NUCLEOTIDE SEQUENCE [LARGE SCALE GENOMIC DNA]</scope>
    <source>
        <strain evidence="3">IBT 14082</strain>
    </source>
</reference>
<feature type="repeat" description="ANK" evidence="1">
    <location>
        <begin position="250"/>
        <end position="282"/>
    </location>
</feature>
<dbReference type="PROSITE" id="PS50088">
    <property type="entry name" value="ANK_REPEAT"/>
    <property type="match status" value="1"/>
</dbReference>
<dbReference type="AlphaFoldDB" id="A0A1V6TXU0"/>
<proteinExistence type="predicted"/>
<dbReference type="STRING" id="254877.A0A1V6TXU0"/>
<dbReference type="PROSITE" id="PS50297">
    <property type="entry name" value="ANK_REP_REGION"/>
    <property type="match status" value="1"/>
</dbReference>
<name>A0A1V6TXU0_9EURO</name>
<dbReference type="PANTHER" id="PTHR46224:SF64">
    <property type="entry name" value="IQ MOTIF AND ANKYRIN REPEAT DOMAIN-CONTAINING PROTEIN 1"/>
    <property type="match status" value="1"/>
</dbReference>
<dbReference type="InterPro" id="IPR002110">
    <property type="entry name" value="Ankyrin_rpt"/>
</dbReference>
<dbReference type="EMBL" id="MLQL01000002">
    <property type="protein sequence ID" value="OQE31158.1"/>
    <property type="molecule type" value="Genomic_DNA"/>
</dbReference>
<organism evidence="2 3">
    <name type="scientific">Penicillium flavigenum</name>
    <dbReference type="NCBI Taxonomy" id="254877"/>
    <lineage>
        <taxon>Eukaryota</taxon>
        <taxon>Fungi</taxon>
        <taxon>Dikarya</taxon>
        <taxon>Ascomycota</taxon>
        <taxon>Pezizomycotina</taxon>
        <taxon>Eurotiomycetes</taxon>
        <taxon>Eurotiomycetidae</taxon>
        <taxon>Eurotiales</taxon>
        <taxon>Aspergillaceae</taxon>
        <taxon>Penicillium</taxon>
    </lineage>
</organism>
<evidence type="ECO:0000256" key="1">
    <source>
        <dbReference type="PROSITE-ProRule" id="PRU00023"/>
    </source>
</evidence>
<dbReference type="Proteomes" id="UP000191342">
    <property type="component" value="Unassembled WGS sequence"/>
</dbReference>
<keyword evidence="3" id="KW-1185">Reference proteome</keyword>
<dbReference type="PANTHER" id="PTHR46224">
    <property type="entry name" value="ANKYRIN REPEAT FAMILY PROTEIN"/>
    <property type="match status" value="1"/>
</dbReference>
<dbReference type="SUPFAM" id="SSF48403">
    <property type="entry name" value="Ankyrin repeat"/>
    <property type="match status" value="1"/>
</dbReference>
<protein>
    <submittedName>
        <fullName evidence="2">Uncharacterized protein</fullName>
    </submittedName>
</protein>
<evidence type="ECO:0000313" key="3">
    <source>
        <dbReference type="Proteomes" id="UP000191342"/>
    </source>
</evidence>
<keyword evidence="1" id="KW-0040">ANK repeat</keyword>
<sequence>MARLEQLPSELLFLVAEDLPNEKDINSLTQTNRNLYSRLQVFLCQRNIKYHQTSALLWAARNGYTNLAVILLDAGGNIAGFETTAETIGLSKDPQNPLLFAAQGRHILTLKTMLSETRPGQACSSAQRRTVLHWAIHSRNHELVELMIDYKAPLDPAGYGPFSALGAAVASGYDSIIPRLLKEGAQPGYWENPCPILNAIYTNQRQVVELLLKHGVRLVSERALCDIVRRNDKDLYELLVKYNALELDVFGPQALFTAIMHGNYEMVESLIDKGANPNLSWQMVHLGLNSSFYGTIGVALFFDHFEIAKLLLAKSVLPARADFVLAADRQKFSLSEFSFEDLPQKNDVVNYVRWQISERYKKGLGINVMEANYFERGQW</sequence>